<name>A0ABD1QU03_9LAMI</name>
<proteinExistence type="predicted"/>
<keyword evidence="2" id="KW-1185">Reference proteome</keyword>
<dbReference type="EMBL" id="JBFOLK010000010">
    <property type="protein sequence ID" value="KAL2479682.1"/>
    <property type="molecule type" value="Genomic_DNA"/>
</dbReference>
<organism evidence="1 2">
    <name type="scientific">Abeliophyllum distichum</name>
    <dbReference type="NCBI Taxonomy" id="126358"/>
    <lineage>
        <taxon>Eukaryota</taxon>
        <taxon>Viridiplantae</taxon>
        <taxon>Streptophyta</taxon>
        <taxon>Embryophyta</taxon>
        <taxon>Tracheophyta</taxon>
        <taxon>Spermatophyta</taxon>
        <taxon>Magnoliopsida</taxon>
        <taxon>eudicotyledons</taxon>
        <taxon>Gunneridae</taxon>
        <taxon>Pentapetalae</taxon>
        <taxon>asterids</taxon>
        <taxon>lamiids</taxon>
        <taxon>Lamiales</taxon>
        <taxon>Oleaceae</taxon>
        <taxon>Forsythieae</taxon>
        <taxon>Abeliophyllum</taxon>
    </lineage>
</organism>
<dbReference type="AlphaFoldDB" id="A0ABD1QU03"/>
<evidence type="ECO:0000313" key="1">
    <source>
        <dbReference type="EMBL" id="KAL2479682.1"/>
    </source>
</evidence>
<reference evidence="2" key="1">
    <citation type="submission" date="2024-07" db="EMBL/GenBank/DDBJ databases">
        <title>Two chromosome-level genome assemblies of Korean endemic species Abeliophyllum distichum and Forsythia ovata (Oleaceae).</title>
        <authorList>
            <person name="Jang H."/>
        </authorList>
    </citation>
    <scope>NUCLEOTIDE SEQUENCE [LARGE SCALE GENOMIC DNA]</scope>
</reference>
<protein>
    <submittedName>
        <fullName evidence="1">Uncharacterized protein</fullName>
    </submittedName>
</protein>
<comment type="caution">
    <text evidence="1">The sequence shown here is derived from an EMBL/GenBank/DDBJ whole genome shotgun (WGS) entry which is preliminary data.</text>
</comment>
<dbReference type="Proteomes" id="UP001604336">
    <property type="component" value="Unassembled WGS sequence"/>
</dbReference>
<accession>A0ABD1QU03</accession>
<gene>
    <name evidence="1" type="ORF">Adt_32648</name>
</gene>
<sequence length="102" mass="11682">MSAKTKYQLREELSFFGKRFICRGSSNIRRGLILGFVQLLPCLHEEAWPLCGDDASAKAKSQFGEELILIGKRLVCRGPSNKLRILLRRGIREDFAPNLIRY</sequence>
<evidence type="ECO:0000313" key="2">
    <source>
        <dbReference type="Proteomes" id="UP001604336"/>
    </source>
</evidence>